<dbReference type="InterPro" id="IPR002110">
    <property type="entry name" value="Ankyrin_rpt"/>
</dbReference>
<evidence type="ECO:0000256" key="6">
    <source>
        <dbReference type="ARBA" id="ARBA00023136"/>
    </source>
</evidence>
<dbReference type="STRING" id="5888.A0DMA6"/>
<keyword evidence="4 8" id="KW-1133">Transmembrane helix</keyword>
<accession>A0DMA6</accession>
<dbReference type="GO" id="GO:0019706">
    <property type="term" value="F:protein-cysteine S-palmitoyltransferase activity"/>
    <property type="evidence" value="ECO:0007669"/>
    <property type="project" value="UniProtKB-EC"/>
</dbReference>
<comment type="catalytic activity">
    <reaction evidence="8">
        <text>L-cysteinyl-[protein] + hexadecanoyl-CoA = S-hexadecanoyl-L-cysteinyl-[protein] + CoA</text>
        <dbReference type="Rhea" id="RHEA:36683"/>
        <dbReference type="Rhea" id="RHEA-COMP:10131"/>
        <dbReference type="Rhea" id="RHEA-COMP:11032"/>
        <dbReference type="ChEBI" id="CHEBI:29950"/>
        <dbReference type="ChEBI" id="CHEBI:57287"/>
        <dbReference type="ChEBI" id="CHEBI:57379"/>
        <dbReference type="ChEBI" id="CHEBI:74151"/>
        <dbReference type="EC" id="2.3.1.225"/>
    </reaction>
</comment>
<evidence type="ECO:0000313" key="10">
    <source>
        <dbReference type="EMBL" id="CAK84173.1"/>
    </source>
</evidence>
<dbReference type="PROSITE" id="PS50297">
    <property type="entry name" value="ANK_REP_REGION"/>
    <property type="match status" value="3"/>
</dbReference>
<evidence type="ECO:0000256" key="7">
    <source>
        <dbReference type="PROSITE-ProRule" id="PRU00023"/>
    </source>
</evidence>
<keyword evidence="11" id="KW-1185">Reference proteome</keyword>
<dbReference type="GeneID" id="5037355"/>
<dbReference type="PANTHER" id="PTHR24161:SF85">
    <property type="entry name" value="PALMITOYLTRANSFERASE HIP14"/>
    <property type="match status" value="1"/>
</dbReference>
<evidence type="ECO:0000256" key="8">
    <source>
        <dbReference type="RuleBase" id="RU079119"/>
    </source>
</evidence>
<sequence length="501" mass="57907">MIDDSQQIIKEMIQSNSIQQLMEFMNKVKPNILNLDCGRKQTILHIAVQRNDYPFLKFLEQYSIDNYKENEIRKLVNTYNIEIFTALHIASYNGNVEAVKILLNIGADSALKSGSGLLPIHAAAQGDQPYMVVQCYFVQKWYWLQQGISINVQDDAGNTCLHWAAYQNCELTVSYLISFGCNVDSKNNEQQTALHIGASYGQNRVVKKLLIKGAQRNIEDVEGKLPINLTESLQIKKMLEDKTDLALFYNLKQPYHPIKRNRKSIIVYYFVVLTSQSCIVNIIQEIQGGLLFIFYYVFLAILLLASILTQCCDPGIITLHLTIQEAIEQQIDPINICPDCWVIKPQRSKHCEFCKKCVIVYDHHCPWINNCVGAKNLLYFYVYLISLIIIQLYSASIIVYYFFISDDLSLNDYLIMLYPILNIFIFITPIFLLCIYQTKNLYYGLTTYERITGQKISLKSSLLVPQENIQDSQSEELKVEPSIQNCYNQCFRNKKKFKKYT</sequence>
<keyword evidence="6 8" id="KW-0472">Membrane</keyword>
<dbReference type="Gene3D" id="1.25.40.20">
    <property type="entry name" value="Ankyrin repeat-containing domain"/>
    <property type="match status" value="2"/>
</dbReference>
<keyword evidence="8" id="KW-0012">Acyltransferase</keyword>
<dbReference type="OMA" id="YLIMLYP"/>
<comment type="similarity">
    <text evidence="8">Belongs to the DHHC palmitoyltransferase family.</text>
</comment>
<feature type="repeat" description="ANK" evidence="7">
    <location>
        <begin position="189"/>
        <end position="221"/>
    </location>
</feature>
<feature type="transmembrane region" description="Helical" evidence="8">
    <location>
        <begin position="289"/>
        <end position="308"/>
    </location>
</feature>
<dbReference type="AlphaFoldDB" id="A0DMA6"/>
<evidence type="ECO:0000256" key="5">
    <source>
        <dbReference type="ARBA" id="ARBA00023043"/>
    </source>
</evidence>
<dbReference type="EMBL" id="CT868496">
    <property type="protein sequence ID" value="CAK84173.1"/>
    <property type="molecule type" value="Genomic_DNA"/>
</dbReference>
<dbReference type="SMART" id="SM00248">
    <property type="entry name" value="ANK"/>
    <property type="match status" value="4"/>
</dbReference>
<comment type="domain">
    <text evidence="8">The DHHC domain is required for palmitoyltransferase activity.</text>
</comment>
<comment type="subcellular location">
    <subcellularLocation>
        <location evidence="1">Membrane</location>
        <topology evidence="1">Multi-pass membrane protein</topology>
    </subcellularLocation>
</comment>
<dbReference type="HOGENOM" id="CLU_010493_0_0_1"/>
<organism evidence="10 11">
    <name type="scientific">Paramecium tetraurelia</name>
    <dbReference type="NCBI Taxonomy" id="5888"/>
    <lineage>
        <taxon>Eukaryota</taxon>
        <taxon>Sar</taxon>
        <taxon>Alveolata</taxon>
        <taxon>Ciliophora</taxon>
        <taxon>Intramacronucleata</taxon>
        <taxon>Oligohymenophorea</taxon>
        <taxon>Peniculida</taxon>
        <taxon>Parameciidae</taxon>
        <taxon>Paramecium</taxon>
    </lineage>
</organism>
<dbReference type="GO" id="GO:0016020">
    <property type="term" value="C:membrane"/>
    <property type="evidence" value="ECO:0007669"/>
    <property type="project" value="UniProtKB-SubCell"/>
</dbReference>
<feature type="repeat" description="ANK" evidence="7">
    <location>
        <begin position="82"/>
        <end position="114"/>
    </location>
</feature>
<dbReference type="KEGG" id="ptm:GSPATT00018391001"/>
<dbReference type="PANTHER" id="PTHR24161">
    <property type="entry name" value="ANK_REP_REGION DOMAIN-CONTAINING PROTEIN-RELATED"/>
    <property type="match status" value="1"/>
</dbReference>
<feature type="repeat" description="ANK" evidence="7">
    <location>
        <begin position="156"/>
        <end position="188"/>
    </location>
</feature>
<gene>
    <name evidence="10" type="ORF">GSPATT00018391001</name>
</gene>
<dbReference type="InterPro" id="IPR036770">
    <property type="entry name" value="Ankyrin_rpt-contain_sf"/>
</dbReference>
<dbReference type="RefSeq" id="XP_001451570.1">
    <property type="nucleotide sequence ID" value="XM_001451533.1"/>
</dbReference>
<feature type="transmembrane region" description="Helical" evidence="8">
    <location>
        <begin position="415"/>
        <end position="436"/>
    </location>
</feature>
<evidence type="ECO:0000256" key="2">
    <source>
        <dbReference type="ARBA" id="ARBA00022692"/>
    </source>
</evidence>
<feature type="transmembrane region" description="Helical" evidence="8">
    <location>
        <begin position="378"/>
        <end position="403"/>
    </location>
</feature>
<evidence type="ECO:0000313" key="11">
    <source>
        <dbReference type="Proteomes" id="UP000000600"/>
    </source>
</evidence>
<reference evidence="10 11" key="1">
    <citation type="journal article" date="2006" name="Nature">
        <title>Global trends of whole-genome duplications revealed by the ciliate Paramecium tetraurelia.</title>
        <authorList>
            <consortium name="Genoscope"/>
            <person name="Aury J.-M."/>
            <person name="Jaillon O."/>
            <person name="Duret L."/>
            <person name="Noel B."/>
            <person name="Jubin C."/>
            <person name="Porcel B.M."/>
            <person name="Segurens B."/>
            <person name="Daubin V."/>
            <person name="Anthouard V."/>
            <person name="Aiach N."/>
            <person name="Arnaiz O."/>
            <person name="Billaut A."/>
            <person name="Beisson J."/>
            <person name="Blanc I."/>
            <person name="Bouhouche K."/>
            <person name="Camara F."/>
            <person name="Duharcourt S."/>
            <person name="Guigo R."/>
            <person name="Gogendeau D."/>
            <person name="Katinka M."/>
            <person name="Keller A.-M."/>
            <person name="Kissmehl R."/>
            <person name="Klotz C."/>
            <person name="Koll F."/>
            <person name="Le Moue A."/>
            <person name="Lepere C."/>
            <person name="Malinsky S."/>
            <person name="Nowacki M."/>
            <person name="Nowak J.K."/>
            <person name="Plattner H."/>
            <person name="Poulain J."/>
            <person name="Ruiz F."/>
            <person name="Serrano V."/>
            <person name="Zagulski M."/>
            <person name="Dessen P."/>
            <person name="Betermier M."/>
            <person name="Weissenbach J."/>
            <person name="Scarpelli C."/>
            <person name="Schachter V."/>
            <person name="Sperling L."/>
            <person name="Meyer E."/>
            <person name="Cohen J."/>
            <person name="Wincker P."/>
        </authorList>
    </citation>
    <scope>NUCLEOTIDE SEQUENCE [LARGE SCALE GENOMIC DNA]</scope>
    <source>
        <strain evidence="10 11">Stock d4-2</strain>
    </source>
</reference>
<protein>
    <recommendedName>
        <fullName evidence="8">Palmitoyltransferase</fullName>
        <ecNumber evidence="8">2.3.1.225</ecNumber>
    </recommendedName>
</protein>
<feature type="transmembrane region" description="Helical" evidence="8">
    <location>
        <begin position="265"/>
        <end position="283"/>
    </location>
</feature>
<keyword evidence="3" id="KW-0677">Repeat</keyword>
<dbReference type="Proteomes" id="UP000000600">
    <property type="component" value="Unassembled WGS sequence"/>
</dbReference>
<dbReference type="Pfam" id="PF12796">
    <property type="entry name" value="Ank_2"/>
    <property type="match status" value="2"/>
</dbReference>
<dbReference type="Pfam" id="PF01529">
    <property type="entry name" value="DHHC"/>
    <property type="match status" value="1"/>
</dbReference>
<dbReference type="EC" id="2.3.1.225" evidence="8"/>
<dbReference type="PROSITE" id="PS50088">
    <property type="entry name" value="ANK_REPEAT"/>
    <property type="match status" value="3"/>
</dbReference>
<dbReference type="InterPro" id="IPR001594">
    <property type="entry name" value="Palmitoyltrfase_DHHC"/>
</dbReference>
<evidence type="ECO:0000259" key="9">
    <source>
        <dbReference type="Pfam" id="PF01529"/>
    </source>
</evidence>
<keyword evidence="8" id="KW-0808">Transferase</keyword>
<evidence type="ECO:0000256" key="1">
    <source>
        <dbReference type="ARBA" id="ARBA00004141"/>
    </source>
</evidence>
<dbReference type="OrthoDB" id="163438at2759"/>
<name>A0DMA6_PARTE</name>
<keyword evidence="5 7" id="KW-0040">ANK repeat</keyword>
<proteinExistence type="inferred from homology"/>
<feature type="domain" description="Palmitoyltransferase DHHC" evidence="9">
    <location>
        <begin position="333"/>
        <end position="452"/>
    </location>
</feature>
<evidence type="ECO:0000256" key="3">
    <source>
        <dbReference type="ARBA" id="ARBA00022737"/>
    </source>
</evidence>
<evidence type="ECO:0000256" key="4">
    <source>
        <dbReference type="ARBA" id="ARBA00022989"/>
    </source>
</evidence>
<dbReference type="eggNOG" id="KOG0509">
    <property type="taxonomic scope" value="Eukaryota"/>
</dbReference>
<dbReference type="PROSITE" id="PS50216">
    <property type="entry name" value="DHHC"/>
    <property type="match status" value="1"/>
</dbReference>
<dbReference type="SUPFAM" id="SSF48403">
    <property type="entry name" value="Ankyrin repeat"/>
    <property type="match status" value="1"/>
</dbReference>
<dbReference type="InParanoid" id="A0DMA6"/>
<keyword evidence="2 8" id="KW-0812">Transmembrane</keyword>